<evidence type="ECO:0000313" key="9">
    <source>
        <dbReference type="EMBL" id="MFC4630649.1"/>
    </source>
</evidence>
<feature type="domain" description="Porphobilinogen deaminase C-terminal" evidence="8">
    <location>
        <begin position="227"/>
        <end position="296"/>
    </location>
</feature>
<name>A0ABV9HMY1_9MICO</name>
<dbReference type="SUPFAM" id="SSF54782">
    <property type="entry name" value="Porphobilinogen deaminase (hydroxymethylbilane synthase), C-terminal domain"/>
    <property type="match status" value="1"/>
</dbReference>
<evidence type="ECO:0000256" key="6">
    <source>
        <dbReference type="HAMAP-Rule" id="MF_00260"/>
    </source>
</evidence>
<dbReference type="InterPro" id="IPR036803">
    <property type="entry name" value="Porphobilinogen_deaminase_C_sf"/>
</dbReference>
<protein>
    <recommendedName>
        <fullName evidence="6">Porphobilinogen deaminase</fullName>
        <shortName evidence="6">PBG</shortName>
        <ecNumber evidence="6">2.5.1.61</ecNumber>
    </recommendedName>
    <alternativeName>
        <fullName evidence="6">Hydroxymethylbilane synthase</fullName>
        <shortName evidence="6">HMBS</shortName>
    </alternativeName>
    <alternativeName>
        <fullName evidence="6">Pre-uroporphyrinogen synthase</fullName>
    </alternativeName>
</protein>
<dbReference type="GO" id="GO:0004418">
    <property type="term" value="F:hydroxymethylbilane synthase activity"/>
    <property type="evidence" value="ECO:0007669"/>
    <property type="project" value="UniProtKB-EC"/>
</dbReference>
<dbReference type="PANTHER" id="PTHR11557:SF0">
    <property type="entry name" value="PORPHOBILINOGEN DEAMINASE"/>
    <property type="match status" value="1"/>
</dbReference>
<comment type="catalytic activity">
    <reaction evidence="5 6">
        <text>4 porphobilinogen + H2O = hydroxymethylbilane + 4 NH4(+)</text>
        <dbReference type="Rhea" id="RHEA:13185"/>
        <dbReference type="ChEBI" id="CHEBI:15377"/>
        <dbReference type="ChEBI" id="CHEBI:28938"/>
        <dbReference type="ChEBI" id="CHEBI:57845"/>
        <dbReference type="ChEBI" id="CHEBI:58126"/>
        <dbReference type="EC" id="2.5.1.61"/>
    </reaction>
</comment>
<evidence type="ECO:0000259" key="7">
    <source>
        <dbReference type="Pfam" id="PF01379"/>
    </source>
</evidence>
<comment type="function">
    <text evidence="1 6">Tetrapolymerization of the monopyrrole PBG into the hydroxymethylbilane pre-uroporphyrinogen in several discrete steps.</text>
</comment>
<comment type="cofactor">
    <cofactor evidence="6">
        <name>dipyrromethane</name>
        <dbReference type="ChEBI" id="CHEBI:60342"/>
    </cofactor>
    <text evidence="6">Binds 1 dipyrromethane group covalently.</text>
</comment>
<dbReference type="Pfam" id="PF03900">
    <property type="entry name" value="Porphobil_deamC"/>
    <property type="match status" value="1"/>
</dbReference>
<evidence type="ECO:0000259" key="8">
    <source>
        <dbReference type="Pfam" id="PF03900"/>
    </source>
</evidence>
<dbReference type="InterPro" id="IPR022417">
    <property type="entry name" value="Porphobilin_deaminase_N"/>
</dbReference>
<dbReference type="InterPro" id="IPR022418">
    <property type="entry name" value="Porphobilinogen_deaminase_C"/>
</dbReference>
<evidence type="ECO:0000256" key="5">
    <source>
        <dbReference type="ARBA" id="ARBA00048169"/>
    </source>
</evidence>
<comment type="caution">
    <text evidence="9">The sequence shown here is derived from an EMBL/GenBank/DDBJ whole genome shotgun (WGS) entry which is preliminary data.</text>
</comment>
<dbReference type="Gene3D" id="3.30.160.40">
    <property type="entry name" value="Porphobilinogen deaminase, C-terminal domain"/>
    <property type="match status" value="1"/>
</dbReference>
<organism evidence="9 10">
    <name type="scientific">Promicromonospora alba</name>
    <dbReference type="NCBI Taxonomy" id="1616110"/>
    <lineage>
        <taxon>Bacteria</taxon>
        <taxon>Bacillati</taxon>
        <taxon>Actinomycetota</taxon>
        <taxon>Actinomycetes</taxon>
        <taxon>Micrococcales</taxon>
        <taxon>Promicromonosporaceae</taxon>
        <taxon>Promicromonospora</taxon>
    </lineage>
</organism>
<dbReference type="PRINTS" id="PR00151">
    <property type="entry name" value="PORPHBDMNASE"/>
</dbReference>
<dbReference type="Proteomes" id="UP001596011">
    <property type="component" value="Unassembled WGS sequence"/>
</dbReference>
<dbReference type="CDD" id="cd00494">
    <property type="entry name" value="PBP2_HMBS"/>
    <property type="match status" value="1"/>
</dbReference>
<comment type="miscellaneous">
    <text evidence="6">The porphobilinogen subunits are added to the dipyrromethane group.</text>
</comment>
<feature type="domain" description="Porphobilinogen deaminase N-terminal" evidence="7">
    <location>
        <begin position="6"/>
        <end position="213"/>
    </location>
</feature>
<evidence type="ECO:0000256" key="2">
    <source>
        <dbReference type="ARBA" id="ARBA00005638"/>
    </source>
</evidence>
<keyword evidence="10" id="KW-1185">Reference proteome</keyword>
<evidence type="ECO:0000256" key="1">
    <source>
        <dbReference type="ARBA" id="ARBA00002869"/>
    </source>
</evidence>
<sequence>MSSPVLRIVTRSSPMARAQVERVRSLLAQTSPDLEVEVVPVTTTADRWTGSLSALGGKENFVREVDAVLAAGAADVAVHCLKDMPGEKPLPPGMTIAGYLVRDDVRDCLVSPAGLQLAELPAGARVGTSSVRRRAQLAAVRPDLDFVLFRGNANKRLEKLAGGEVDAAILAVSGLDRIGRSDAITEIFEPEVMLPPVGAGILALQCRADDDATLDILAPLNDPTTWREAAAERMFLHVLQGHCNSPIAGYAAHVDDELVLSGAVYSLDGKTALTAAEDSGAFTPADLGMSVALALVKQGARDIISAAASTP</sequence>
<accession>A0ABV9HMY1</accession>
<reference evidence="10" key="1">
    <citation type="journal article" date="2019" name="Int. J. Syst. Evol. Microbiol.">
        <title>The Global Catalogue of Microorganisms (GCM) 10K type strain sequencing project: providing services to taxonomists for standard genome sequencing and annotation.</title>
        <authorList>
            <consortium name="The Broad Institute Genomics Platform"/>
            <consortium name="The Broad Institute Genome Sequencing Center for Infectious Disease"/>
            <person name="Wu L."/>
            <person name="Ma J."/>
        </authorList>
    </citation>
    <scope>NUCLEOTIDE SEQUENCE [LARGE SCALE GENOMIC DNA]</scope>
    <source>
        <strain evidence="10">CCUG 42722</strain>
    </source>
</reference>
<evidence type="ECO:0000256" key="4">
    <source>
        <dbReference type="ARBA" id="ARBA00023244"/>
    </source>
</evidence>
<dbReference type="InterPro" id="IPR022419">
    <property type="entry name" value="Porphobilin_deaminase_cofac_BS"/>
</dbReference>
<dbReference type="RefSeq" id="WP_377138671.1">
    <property type="nucleotide sequence ID" value="NZ_JBHSFI010000006.1"/>
</dbReference>
<dbReference type="HAMAP" id="MF_00260">
    <property type="entry name" value="Porphobil_deam"/>
    <property type="match status" value="1"/>
</dbReference>
<gene>
    <name evidence="6 9" type="primary">hemC</name>
    <name evidence="9" type="ORF">ACFO6V_20555</name>
</gene>
<comment type="subunit">
    <text evidence="6">Monomer.</text>
</comment>
<dbReference type="EMBL" id="JBHSFI010000006">
    <property type="protein sequence ID" value="MFC4630649.1"/>
    <property type="molecule type" value="Genomic_DNA"/>
</dbReference>
<dbReference type="NCBIfam" id="TIGR00212">
    <property type="entry name" value="hemC"/>
    <property type="match status" value="1"/>
</dbReference>
<keyword evidence="4 6" id="KW-0627">Porphyrin biosynthesis</keyword>
<dbReference type="InterPro" id="IPR000860">
    <property type="entry name" value="HemC"/>
</dbReference>
<dbReference type="Gene3D" id="3.40.190.10">
    <property type="entry name" value="Periplasmic binding protein-like II"/>
    <property type="match status" value="2"/>
</dbReference>
<feature type="modified residue" description="S-(dipyrrolylmethanemethyl)cysteine" evidence="6">
    <location>
        <position position="243"/>
    </location>
</feature>
<proteinExistence type="inferred from homology"/>
<dbReference type="PANTHER" id="PTHR11557">
    <property type="entry name" value="PORPHOBILINOGEN DEAMINASE"/>
    <property type="match status" value="1"/>
</dbReference>
<keyword evidence="3 6" id="KW-0808">Transferase</keyword>
<evidence type="ECO:0000256" key="3">
    <source>
        <dbReference type="ARBA" id="ARBA00022679"/>
    </source>
</evidence>
<dbReference type="EC" id="2.5.1.61" evidence="6"/>
<dbReference type="PIRSF" id="PIRSF001438">
    <property type="entry name" value="4pyrrol_synth_OHMeBilane_synth"/>
    <property type="match status" value="1"/>
</dbReference>
<comment type="similarity">
    <text evidence="2 6">Belongs to the HMBS family.</text>
</comment>
<dbReference type="SUPFAM" id="SSF53850">
    <property type="entry name" value="Periplasmic binding protein-like II"/>
    <property type="match status" value="1"/>
</dbReference>
<dbReference type="Pfam" id="PF01379">
    <property type="entry name" value="Porphobil_deam"/>
    <property type="match status" value="1"/>
</dbReference>
<dbReference type="PROSITE" id="PS00533">
    <property type="entry name" value="PORPHOBILINOGEN_DEAM"/>
    <property type="match status" value="1"/>
</dbReference>
<evidence type="ECO:0000313" key="10">
    <source>
        <dbReference type="Proteomes" id="UP001596011"/>
    </source>
</evidence>